<dbReference type="EMBL" id="BKCJ010000055">
    <property type="protein sequence ID" value="GEU29272.1"/>
    <property type="molecule type" value="Genomic_DNA"/>
</dbReference>
<gene>
    <name evidence="3" type="ORF">Tci_001250</name>
</gene>
<feature type="compositionally biased region" description="Polar residues" evidence="1">
    <location>
        <begin position="1"/>
        <end position="21"/>
    </location>
</feature>
<evidence type="ECO:0000256" key="1">
    <source>
        <dbReference type="SAM" id="MobiDB-lite"/>
    </source>
</evidence>
<evidence type="ECO:0000313" key="3">
    <source>
        <dbReference type="EMBL" id="GEU29272.1"/>
    </source>
</evidence>
<sequence>MLSSTGVKLSTSASESQPSNNTKKDRIHQPPSSTQKNKVEAHPRTVKSSLKIKNYVVEPKETAIVQHFKLNMNSKLICVKCNVCMLSDNHDLRVINVINDVIARPKSKSVKITSKRKVWKPAGKVFTKTGYTWRPTGVDLFTGSQGNNLYTLSLGDMMASSPICLLSKALKTKSWLWHRRLSHLNFGALNHLARHGLARGLPKLKFKKDHLCSACAMGKRKKKPHKPKSEDTNQRILYLLHMDLCDLMHVKSVNGKNVDPPAPEVIALIAKVVALEPTASTVISNDVEEENHDLNVSLMNNDPFFGISIPENVSDASSSLDVIPTVVHTAAPNSEHVNNWTKDHPLENIIGELGTPVST</sequence>
<proteinExistence type="predicted"/>
<reference evidence="3" key="1">
    <citation type="journal article" date="2019" name="Sci. Rep.">
        <title>Draft genome of Tanacetum cinerariifolium, the natural source of mosquito coil.</title>
        <authorList>
            <person name="Yamashiro T."/>
            <person name="Shiraishi A."/>
            <person name="Satake H."/>
            <person name="Nakayama K."/>
        </authorList>
    </citation>
    <scope>NUCLEOTIDE SEQUENCE</scope>
</reference>
<protein>
    <submittedName>
        <fullName evidence="3">Retrovirus-related Pol polyprotein from transposon TNT 1-94</fullName>
    </submittedName>
</protein>
<dbReference type="InterPro" id="IPR039537">
    <property type="entry name" value="Retrotran_Ty1/copia-like"/>
</dbReference>
<dbReference type="PANTHER" id="PTHR42648:SF18">
    <property type="entry name" value="RETROTRANSPOSON, UNCLASSIFIED-LIKE PROTEIN"/>
    <property type="match status" value="1"/>
</dbReference>
<dbReference type="InterPro" id="IPR025724">
    <property type="entry name" value="GAG-pre-integrase_dom"/>
</dbReference>
<organism evidence="3">
    <name type="scientific">Tanacetum cinerariifolium</name>
    <name type="common">Dalmatian daisy</name>
    <name type="synonym">Chrysanthemum cinerariifolium</name>
    <dbReference type="NCBI Taxonomy" id="118510"/>
    <lineage>
        <taxon>Eukaryota</taxon>
        <taxon>Viridiplantae</taxon>
        <taxon>Streptophyta</taxon>
        <taxon>Embryophyta</taxon>
        <taxon>Tracheophyta</taxon>
        <taxon>Spermatophyta</taxon>
        <taxon>Magnoliopsida</taxon>
        <taxon>eudicotyledons</taxon>
        <taxon>Gunneridae</taxon>
        <taxon>Pentapetalae</taxon>
        <taxon>asterids</taxon>
        <taxon>campanulids</taxon>
        <taxon>Asterales</taxon>
        <taxon>Asteraceae</taxon>
        <taxon>Asteroideae</taxon>
        <taxon>Anthemideae</taxon>
        <taxon>Anthemidinae</taxon>
        <taxon>Tanacetum</taxon>
    </lineage>
</organism>
<dbReference type="Pfam" id="PF13976">
    <property type="entry name" value="gag_pre-integrs"/>
    <property type="match status" value="1"/>
</dbReference>
<feature type="domain" description="GAG-pre-integrase" evidence="2">
    <location>
        <begin position="148"/>
        <end position="219"/>
    </location>
</feature>
<accession>A0A699GJ55</accession>
<evidence type="ECO:0000259" key="2">
    <source>
        <dbReference type="Pfam" id="PF13976"/>
    </source>
</evidence>
<name>A0A699GJ55_TANCI</name>
<dbReference type="AlphaFoldDB" id="A0A699GJ55"/>
<feature type="region of interest" description="Disordered" evidence="1">
    <location>
        <begin position="1"/>
        <end position="45"/>
    </location>
</feature>
<dbReference type="PANTHER" id="PTHR42648">
    <property type="entry name" value="TRANSPOSASE, PUTATIVE-RELATED"/>
    <property type="match status" value="1"/>
</dbReference>
<comment type="caution">
    <text evidence="3">The sequence shown here is derived from an EMBL/GenBank/DDBJ whole genome shotgun (WGS) entry which is preliminary data.</text>
</comment>